<evidence type="ECO:0000256" key="2">
    <source>
        <dbReference type="ARBA" id="ARBA00022475"/>
    </source>
</evidence>
<feature type="transmembrane region" description="Helical" evidence="6">
    <location>
        <begin position="114"/>
        <end position="142"/>
    </location>
</feature>
<dbReference type="PANTHER" id="PTHR30086:SF20">
    <property type="entry name" value="ARGININE EXPORTER PROTEIN ARGO-RELATED"/>
    <property type="match status" value="1"/>
</dbReference>
<feature type="transmembrane region" description="Helical" evidence="6">
    <location>
        <begin position="154"/>
        <end position="174"/>
    </location>
</feature>
<keyword evidence="5 6" id="KW-0472">Membrane</keyword>
<accession>A0ABT0TR29</accession>
<feature type="transmembrane region" description="Helical" evidence="6">
    <location>
        <begin position="6"/>
        <end position="28"/>
    </location>
</feature>
<evidence type="ECO:0000256" key="5">
    <source>
        <dbReference type="ARBA" id="ARBA00023136"/>
    </source>
</evidence>
<dbReference type="PANTHER" id="PTHR30086">
    <property type="entry name" value="ARGININE EXPORTER PROTEIN ARGO"/>
    <property type="match status" value="1"/>
</dbReference>
<comment type="caution">
    <text evidence="7">The sequence shown here is derived from an EMBL/GenBank/DDBJ whole genome shotgun (WGS) entry which is preliminary data.</text>
</comment>
<dbReference type="RefSeq" id="WP_250593342.1">
    <property type="nucleotide sequence ID" value="NZ_JAMLJM010000010.1"/>
</dbReference>
<proteinExistence type="predicted"/>
<dbReference type="Pfam" id="PF01810">
    <property type="entry name" value="LysE"/>
    <property type="match status" value="1"/>
</dbReference>
<feature type="transmembrane region" description="Helical" evidence="6">
    <location>
        <begin position="40"/>
        <end position="61"/>
    </location>
</feature>
<sequence>MIQYILSNGIPLGIFLSFMIGPVFFVLLETSITKGFRAAFVFDVGVVLGDIFFIGIAYLGSYRLIQSLKDDPALFIFGGIIMLTYGLISFFKLRKASKNIEADQEVVELIKKDYLSLFIKGFLLNFINIGVLGFWLLIIITFGPRLQMEISNVIWFFSTVILSYLVTDIGKILLAKQLRKKLTPANIIKIKKLSSILLIIFGAVLLAQGWFPSDKQFVKDTIEKIENK</sequence>
<feature type="transmembrane region" description="Helical" evidence="6">
    <location>
        <begin position="195"/>
        <end position="211"/>
    </location>
</feature>
<name>A0ABT0TR29_9FLAO</name>
<keyword evidence="8" id="KW-1185">Reference proteome</keyword>
<dbReference type="Proteomes" id="UP001317191">
    <property type="component" value="Unassembled WGS sequence"/>
</dbReference>
<evidence type="ECO:0000256" key="1">
    <source>
        <dbReference type="ARBA" id="ARBA00004651"/>
    </source>
</evidence>
<protein>
    <submittedName>
        <fullName evidence="7">LysE family translocator</fullName>
    </submittedName>
</protein>
<keyword evidence="4 6" id="KW-1133">Transmembrane helix</keyword>
<evidence type="ECO:0000256" key="4">
    <source>
        <dbReference type="ARBA" id="ARBA00022989"/>
    </source>
</evidence>
<dbReference type="EMBL" id="JAMLJM010000010">
    <property type="protein sequence ID" value="MCL9809951.1"/>
    <property type="molecule type" value="Genomic_DNA"/>
</dbReference>
<organism evidence="7 8">
    <name type="scientific">Flavobacterium luminosum</name>
    <dbReference type="NCBI Taxonomy" id="2949086"/>
    <lineage>
        <taxon>Bacteria</taxon>
        <taxon>Pseudomonadati</taxon>
        <taxon>Bacteroidota</taxon>
        <taxon>Flavobacteriia</taxon>
        <taxon>Flavobacteriales</taxon>
        <taxon>Flavobacteriaceae</taxon>
        <taxon>Flavobacterium</taxon>
    </lineage>
</organism>
<comment type="subcellular location">
    <subcellularLocation>
        <location evidence="1">Cell membrane</location>
        <topology evidence="1">Multi-pass membrane protein</topology>
    </subcellularLocation>
</comment>
<evidence type="ECO:0000256" key="3">
    <source>
        <dbReference type="ARBA" id="ARBA00022692"/>
    </source>
</evidence>
<keyword evidence="2" id="KW-1003">Cell membrane</keyword>
<feature type="transmembrane region" description="Helical" evidence="6">
    <location>
        <begin position="73"/>
        <end position="93"/>
    </location>
</feature>
<dbReference type="InterPro" id="IPR001123">
    <property type="entry name" value="LeuE-type"/>
</dbReference>
<keyword evidence="3 6" id="KW-0812">Transmembrane</keyword>
<evidence type="ECO:0000313" key="8">
    <source>
        <dbReference type="Proteomes" id="UP001317191"/>
    </source>
</evidence>
<reference evidence="7 8" key="1">
    <citation type="submission" date="2022-05" db="EMBL/GenBank/DDBJ databases">
        <title>Flavobacterium sp., isolated from activated sludge.</title>
        <authorList>
            <person name="Ran Q."/>
        </authorList>
    </citation>
    <scope>NUCLEOTIDE SEQUENCE [LARGE SCALE GENOMIC DNA]</scope>
    <source>
        <strain evidence="7 8">HXWNR70</strain>
    </source>
</reference>
<gene>
    <name evidence="7" type="ORF">NAT50_11340</name>
</gene>
<evidence type="ECO:0000313" key="7">
    <source>
        <dbReference type="EMBL" id="MCL9809951.1"/>
    </source>
</evidence>
<evidence type="ECO:0000256" key="6">
    <source>
        <dbReference type="SAM" id="Phobius"/>
    </source>
</evidence>